<dbReference type="GO" id="GO:0005634">
    <property type="term" value="C:nucleus"/>
    <property type="evidence" value="ECO:0007669"/>
    <property type="project" value="TreeGrafter"/>
</dbReference>
<keyword evidence="1" id="KW-0547">Nucleotide-binding</keyword>
<dbReference type="SUPFAM" id="SSF100920">
    <property type="entry name" value="Heat shock protein 70kD (HSP70), peptide-binding domain"/>
    <property type="match status" value="1"/>
</dbReference>
<dbReference type="PANTHER" id="PTHR45639:SF23">
    <property type="entry name" value="HEAT SHOCK PROTEIN 70 FAMILY"/>
    <property type="match status" value="1"/>
</dbReference>
<dbReference type="FunFam" id="3.30.420.40:FF:000171">
    <property type="entry name" value="Heat shock 70 kDa protein 4"/>
    <property type="match status" value="2"/>
</dbReference>
<dbReference type="InterPro" id="IPR025724">
    <property type="entry name" value="GAG-pre-integrase_dom"/>
</dbReference>
<dbReference type="PRINTS" id="PR00301">
    <property type="entry name" value="HEATSHOCK70"/>
</dbReference>
<dbReference type="InterPro" id="IPR013103">
    <property type="entry name" value="RVT_2"/>
</dbReference>
<dbReference type="InterPro" id="IPR043129">
    <property type="entry name" value="ATPase_NBD"/>
</dbReference>
<dbReference type="InterPro" id="IPR029048">
    <property type="entry name" value="HSP70_C_sf"/>
</dbReference>
<feature type="region of interest" description="Disordered" evidence="4">
    <location>
        <begin position="668"/>
        <end position="708"/>
    </location>
</feature>
<accession>A0A6L2MSC7</accession>
<name>A0A6L2MSC7_TANCI</name>
<dbReference type="InterPro" id="IPR043502">
    <property type="entry name" value="DNA/RNA_pol_sf"/>
</dbReference>
<dbReference type="PANTHER" id="PTHR45639">
    <property type="entry name" value="HSC70CB, ISOFORM G-RELATED"/>
    <property type="match status" value="1"/>
</dbReference>
<protein>
    <submittedName>
        <fullName evidence="7">Heat shock 70 kDa protein 16-like</fullName>
    </submittedName>
</protein>
<dbReference type="Gene3D" id="3.90.640.10">
    <property type="entry name" value="Actin, Chain A, domain 4"/>
    <property type="match status" value="1"/>
</dbReference>
<evidence type="ECO:0000256" key="3">
    <source>
        <dbReference type="SAM" id="Coils"/>
    </source>
</evidence>
<reference evidence="7" key="1">
    <citation type="journal article" date="2019" name="Sci. Rep.">
        <title>Draft genome of Tanacetum cinerariifolium, the natural source of mosquito coil.</title>
        <authorList>
            <person name="Yamashiro T."/>
            <person name="Shiraishi A."/>
            <person name="Satake H."/>
            <person name="Nakayama K."/>
        </authorList>
    </citation>
    <scope>NUCLEOTIDE SEQUENCE</scope>
</reference>
<organism evidence="7">
    <name type="scientific">Tanacetum cinerariifolium</name>
    <name type="common">Dalmatian daisy</name>
    <name type="synonym">Chrysanthemum cinerariifolium</name>
    <dbReference type="NCBI Taxonomy" id="118510"/>
    <lineage>
        <taxon>Eukaryota</taxon>
        <taxon>Viridiplantae</taxon>
        <taxon>Streptophyta</taxon>
        <taxon>Embryophyta</taxon>
        <taxon>Tracheophyta</taxon>
        <taxon>Spermatophyta</taxon>
        <taxon>Magnoliopsida</taxon>
        <taxon>eudicotyledons</taxon>
        <taxon>Gunneridae</taxon>
        <taxon>Pentapetalae</taxon>
        <taxon>asterids</taxon>
        <taxon>campanulids</taxon>
        <taxon>Asterales</taxon>
        <taxon>Asteraceae</taxon>
        <taxon>Asteroideae</taxon>
        <taxon>Anthemideae</taxon>
        <taxon>Anthemidinae</taxon>
        <taxon>Tanacetum</taxon>
    </lineage>
</organism>
<feature type="region of interest" description="Disordered" evidence="4">
    <location>
        <begin position="1182"/>
        <end position="1248"/>
    </location>
</feature>
<dbReference type="Pfam" id="PF07727">
    <property type="entry name" value="RVT_2"/>
    <property type="match status" value="1"/>
</dbReference>
<dbReference type="Gene3D" id="3.30.420.40">
    <property type="match status" value="3"/>
</dbReference>
<feature type="coiled-coil region" evidence="3">
    <location>
        <begin position="494"/>
        <end position="521"/>
    </location>
</feature>
<dbReference type="GO" id="GO:0005524">
    <property type="term" value="F:ATP binding"/>
    <property type="evidence" value="ECO:0007669"/>
    <property type="project" value="UniProtKB-KW"/>
</dbReference>
<proteinExistence type="predicted"/>
<gene>
    <name evidence="7" type="ORF">Tci_048879</name>
</gene>
<comment type="caution">
    <text evidence="7">The sequence shown here is derived from an EMBL/GenBank/DDBJ whole genome shotgun (WGS) entry which is preliminary data.</text>
</comment>
<feature type="domain" description="GAG-pre-integrase" evidence="6">
    <location>
        <begin position="1022"/>
        <end position="1063"/>
    </location>
</feature>
<dbReference type="GO" id="GO:0140662">
    <property type="term" value="F:ATP-dependent protein folding chaperone"/>
    <property type="evidence" value="ECO:0007669"/>
    <property type="project" value="InterPro"/>
</dbReference>
<keyword evidence="7" id="KW-0346">Stress response</keyword>
<dbReference type="SUPFAM" id="SSF53098">
    <property type="entry name" value="Ribonuclease H-like"/>
    <property type="match status" value="1"/>
</dbReference>
<dbReference type="Pfam" id="PF13976">
    <property type="entry name" value="gag_pre-integrs"/>
    <property type="match status" value="1"/>
</dbReference>
<sequence>MSVTGFDIGNENCVVAAAKRGGIDVLLNGVAKRETPGVVSFGDKQRQYKEPSVQEDLKFLPFMTREGPRGGILIEVEYLQEKMTFTPVEIMGMLFKHLKQISEKNLESAVVDCVIGIPSYFTDLQRREYLDAAAIAGLKPLALMHDGTATALGYGMYKTDLHVEPIVVVFVDIGHSDTQVTIALFEQGEMNILAHSFDQNLGGRDFDEVLFKHFAAQFKKEYNIDVYSNARACIRLKASCEKLKKVLSANTEAPLSIECLIEDKDVKGIITRKEFENLSSELLDRIAVPCIKAVYESGISPDKIYTIELVGSGSRIPAITKLLTSIFQKEPTRTLNASECVAIGCALRCAMLGPTLQVRDYEVHDVFPYSVVLREDEGENKPHQETLLREGNNFPGNHTLIYHGLSPVNFHVFYTNMTGLPAGLSPKVGFFRVDFSQSPTEEATIKVKFQLNQNGIFRIESVTLVEDKNTRHTLKPRFTCNLDFDTTIDELSKAQDRENMLAEQDRKMEQLKDQRNTLESFVYDTCSKILVFVKLSTPMAFAFINHLCFRFLKWRIRNVDWLYDDESDEHDYTRKLDVLKKLLGPIEKRFKDEKAKANTTKELLTLIAKYRLADPRVNNYCDRFEEFLNNLQQLEYYKNMDPVLWSQQLQARIQDFISQARWTFGLGTKEESGELGPKGPTRELGTKESFYGLGPKEPSRQLRPKGPAARITNNTIGELLAKLLDILGFNNSSPTASNMSQPLTTPIALNTSGPVPYISGPVGYYPTQLAQPTYMTQQVQSGSTGSTVSLGSSYCDALCFHYGYPSLAVQSTSTSVGVGSSNEPTIVEVMETTRNKDIWQHYDLCKMSDGSKKGRCKQCGDCLEIEEQLLEVEAEAGYTINIADEEINLEEQAMSGSGASSHLNNSFNSLSENFNTCMYPSVSVGDGHSIPVTNTGHSILPTPTRSLHLNNVLITPHIVKNLISVRQFVRDNNCTIKFDAFGFFVKDFLTRRVLLRCDSTRDLYPITAPSPIPHAFLVSQCTWHQRLGHPGGEVLRRLVSSNFISCNKEKPPVLCHACQLGKHARLPFVSSGTVISSCFDIIHLDVWTLPIPSLLGFKYYVLFLDHYSQFVLVYPLVNKSGVMSKFVLFRNYVRTQLKCEIKSFQCDHGVNSTTVAYTLFLPKMEFSSAFRVPKPLNRMGKDTFDLHPTLPNPTLTTPTIRQTDPLPHQQHPTEPAAQQSPTAAPPTPASPSSAQIHSPVQQPSPMTQHTPIQLQFSPTAVSYETTIVSDQLAPANPNPDSIHPMVTRFRVGTNRPIERLNLHVSSVSPLPNSYREAFNDVNWHSAMRDEYNALIKNSTWTLSLDHRMSMFSSAGCQECIFTWGLSKTVYMHQPPDFRDFTDPDYVCLLQRYLYGLKQAPHAWFQRFASYITRVGFHQSRCDSSLFIFHQGKDTAYLLLYVDDIVLTTSSSDLLHRIISSLHQKFAMTDLGSLNYFLGISVTRDSSGMFLSQKKYAVEILERAGMVNCNPSQNPVDTESKLGTTGDVVCLHMHDPREPHFSALKRILRYVCGTLDYGLQLFSSSTIDLVAYSDAYWAGCPTTRRSTSCYCVFLGNNLLSWSAKRQPTLSRSSAEAEYRGVANAVAETCWLCNLLRELHNPLSSATLVCCDNVSAVYLSSNPIQHQRTKPIEIDIHFVRDLVATGQVRVLHVPSRYQFADIFTKGLPTTLFEDFGSSLSVRCPPAQTAREC</sequence>
<dbReference type="Pfam" id="PF00012">
    <property type="entry name" value="HSP70"/>
    <property type="match status" value="1"/>
</dbReference>
<keyword evidence="3" id="KW-0175">Coiled coil</keyword>
<dbReference type="CDD" id="cd09272">
    <property type="entry name" value="RNase_HI_RT_Ty1"/>
    <property type="match status" value="1"/>
</dbReference>
<dbReference type="Gene3D" id="2.60.34.10">
    <property type="entry name" value="Substrate Binding Domain Of DNAk, Chain A, domain 1"/>
    <property type="match status" value="1"/>
</dbReference>
<dbReference type="GO" id="GO:0005829">
    <property type="term" value="C:cytosol"/>
    <property type="evidence" value="ECO:0007669"/>
    <property type="project" value="TreeGrafter"/>
</dbReference>
<dbReference type="SUPFAM" id="SSF100934">
    <property type="entry name" value="Heat shock protein 70kD (HSP70), C-terminal subdomain"/>
    <property type="match status" value="1"/>
</dbReference>
<evidence type="ECO:0000256" key="2">
    <source>
        <dbReference type="ARBA" id="ARBA00022840"/>
    </source>
</evidence>
<dbReference type="Gene3D" id="3.30.30.30">
    <property type="match status" value="1"/>
</dbReference>
<dbReference type="InterPro" id="IPR013126">
    <property type="entry name" value="Hsp_70_fam"/>
</dbReference>
<evidence type="ECO:0000313" key="7">
    <source>
        <dbReference type="EMBL" id="GEU76901.1"/>
    </source>
</evidence>
<dbReference type="EMBL" id="BKCJ010007367">
    <property type="protein sequence ID" value="GEU76901.1"/>
    <property type="molecule type" value="Genomic_DNA"/>
</dbReference>
<keyword evidence="2" id="KW-0067">ATP-binding</keyword>
<dbReference type="InterPro" id="IPR012337">
    <property type="entry name" value="RNaseH-like_sf"/>
</dbReference>
<dbReference type="SUPFAM" id="SSF56672">
    <property type="entry name" value="DNA/RNA polymerases"/>
    <property type="match status" value="1"/>
</dbReference>
<dbReference type="InterPro" id="IPR029047">
    <property type="entry name" value="HSP70_peptide-bd_sf"/>
</dbReference>
<dbReference type="FunFam" id="3.90.640.10:FF:000004">
    <property type="entry name" value="Heat shock 70 kDa protein 4"/>
    <property type="match status" value="1"/>
</dbReference>
<feature type="compositionally biased region" description="Polar residues" evidence="4">
    <location>
        <begin position="1236"/>
        <end position="1248"/>
    </location>
</feature>
<evidence type="ECO:0000259" key="5">
    <source>
        <dbReference type="Pfam" id="PF07727"/>
    </source>
</evidence>
<evidence type="ECO:0000259" key="6">
    <source>
        <dbReference type="Pfam" id="PF13976"/>
    </source>
</evidence>
<feature type="compositionally biased region" description="Low complexity" evidence="4">
    <location>
        <begin position="1188"/>
        <end position="1199"/>
    </location>
</feature>
<dbReference type="SUPFAM" id="SSF53067">
    <property type="entry name" value="Actin-like ATPase domain"/>
    <property type="match status" value="2"/>
</dbReference>
<evidence type="ECO:0000256" key="1">
    <source>
        <dbReference type="ARBA" id="ARBA00022741"/>
    </source>
</evidence>
<evidence type="ECO:0000256" key="4">
    <source>
        <dbReference type="SAM" id="MobiDB-lite"/>
    </source>
</evidence>
<feature type="domain" description="Reverse transcriptase Ty1/copia-type" evidence="5">
    <location>
        <begin position="1365"/>
        <end position="1515"/>
    </location>
</feature>